<evidence type="ECO:0000256" key="3">
    <source>
        <dbReference type="ARBA" id="ARBA00023082"/>
    </source>
</evidence>
<keyword evidence="2 6" id="KW-0805">Transcription regulation</keyword>
<dbReference type="GO" id="GO:0016987">
    <property type="term" value="F:sigma factor activity"/>
    <property type="evidence" value="ECO:0007669"/>
    <property type="project" value="UniProtKB-KW"/>
</dbReference>
<dbReference type="PANTHER" id="PTHR43133:SF8">
    <property type="entry name" value="RNA POLYMERASE SIGMA FACTOR HI_1459-RELATED"/>
    <property type="match status" value="1"/>
</dbReference>
<dbReference type="InterPro" id="IPR014284">
    <property type="entry name" value="RNA_pol_sigma-70_dom"/>
</dbReference>
<proteinExistence type="inferred from homology"/>
<dbReference type="GO" id="GO:0006352">
    <property type="term" value="P:DNA-templated transcription initiation"/>
    <property type="evidence" value="ECO:0007669"/>
    <property type="project" value="InterPro"/>
</dbReference>
<dbReference type="InterPro" id="IPR036388">
    <property type="entry name" value="WH-like_DNA-bd_sf"/>
</dbReference>
<dbReference type="NCBIfam" id="TIGR02937">
    <property type="entry name" value="sigma70-ECF"/>
    <property type="match status" value="1"/>
</dbReference>
<dbReference type="GO" id="GO:0006950">
    <property type="term" value="P:response to stress"/>
    <property type="evidence" value="ECO:0007669"/>
    <property type="project" value="UniProtKB-ARBA"/>
</dbReference>
<dbReference type="Gene3D" id="1.10.10.10">
    <property type="entry name" value="Winged helix-like DNA-binding domain superfamily/Winged helix DNA-binding domain"/>
    <property type="match status" value="1"/>
</dbReference>
<dbReference type="Proteomes" id="UP000215137">
    <property type="component" value="Plasmid pBkBDGP4A"/>
</dbReference>
<comment type="similarity">
    <text evidence="1 6">Belongs to the sigma-70 factor family. ECF subfamily.</text>
</comment>
<dbReference type="InterPro" id="IPR013249">
    <property type="entry name" value="RNA_pol_sigma70_r4_t2"/>
</dbReference>
<dbReference type="InterPro" id="IPR039425">
    <property type="entry name" value="RNA_pol_sigma-70-like"/>
</dbReference>
<keyword evidence="10" id="KW-1185">Reference proteome</keyword>
<evidence type="ECO:0000313" key="9">
    <source>
        <dbReference type="EMBL" id="ASV70183.1"/>
    </source>
</evidence>
<dbReference type="InterPro" id="IPR013325">
    <property type="entry name" value="RNA_pol_sigma_r2"/>
</dbReference>
<evidence type="ECO:0000259" key="7">
    <source>
        <dbReference type="Pfam" id="PF04542"/>
    </source>
</evidence>
<sequence>MDAGRQVEQWFHEYEKDITNYLVYYTGSKDVEDLVQETFLKAFQSFVRFKFESNPKTWLISIARNAAIDFYRKRSVLNNLKEKLLRQTSGKELSITEEIVIQKDESARLLETINALKNNYRDVVLLRAIADLSAEETAQVLGWTDNKVNVTFHRAVKKLNSLLKEDEQIDPSFR</sequence>
<dbReference type="EMBL" id="CP022984">
    <property type="protein sequence ID" value="ASV70183.1"/>
    <property type="molecule type" value="Genomic_DNA"/>
</dbReference>
<dbReference type="PANTHER" id="PTHR43133">
    <property type="entry name" value="RNA POLYMERASE ECF-TYPE SIGMA FACTO"/>
    <property type="match status" value="1"/>
</dbReference>
<dbReference type="KEGG" id="bko:CKF48_23125"/>
<dbReference type="SUPFAM" id="SSF88946">
    <property type="entry name" value="Sigma2 domain of RNA polymerase sigma factors"/>
    <property type="match status" value="1"/>
</dbReference>
<reference evidence="9 10" key="1">
    <citation type="submission" date="2017-08" db="EMBL/GenBank/DDBJ databases">
        <title>Complete Genome Sequence of Bacillus kochii Oregon-R-modENCODE STRAIN BDGP4, isolated from Drosophila melanogaster gut.</title>
        <authorList>
            <person name="Wan K.H."/>
            <person name="Yu C."/>
            <person name="Park S."/>
            <person name="Hammonds A.S."/>
            <person name="Booth B.W."/>
            <person name="Celniker S.E."/>
        </authorList>
    </citation>
    <scope>NUCLEOTIDE SEQUENCE [LARGE SCALE GENOMIC DNA]</scope>
    <source>
        <strain evidence="9 10">BDGP4</strain>
        <plasmid evidence="10">pbkbdgp4a</plasmid>
    </source>
</reference>
<evidence type="ECO:0000256" key="4">
    <source>
        <dbReference type="ARBA" id="ARBA00023125"/>
    </source>
</evidence>
<feature type="domain" description="RNA polymerase sigma factor 70 region 4 type 2" evidence="8">
    <location>
        <begin position="108"/>
        <end position="159"/>
    </location>
</feature>
<dbReference type="AlphaFoldDB" id="A0A248TPN4"/>
<dbReference type="GO" id="GO:0003677">
    <property type="term" value="F:DNA binding"/>
    <property type="evidence" value="ECO:0007669"/>
    <property type="project" value="UniProtKB-KW"/>
</dbReference>
<dbReference type="Pfam" id="PF04542">
    <property type="entry name" value="Sigma70_r2"/>
    <property type="match status" value="1"/>
</dbReference>
<evidence type="ECO:0000256" key="6">
    <source>
        <dbReference type="RuleBase" id="RU000716"/>
    </source>
</evidence>
<dbReference type="RefSeq" id="WP_095373741.1">
    <property type="nucleotide sequence ID" value="NZ_CP022984.1"/>
</dbReference>
<keyword evidence="5 6" id="KW-0804">Transcription</keyword>
<protein>
    <recommendedName>
        <fullName evidence="6">RNA polymerase sigma factor</fullName>
    </recommendedName>
</protein>
<feature type="domain" description="RNA polymerase sigma-70 region 2" evidence="7">
    <location>
        <begin position="11"/>
        <end position="75"/>
    </location>
</feature>
<accession>A0A248TPN4</accession>
<evidence type="ECO:0000256" key="2">
    <source>
        <dbReference type="ARBA" id="ARBA00023015"/>
    </source>
</evidence>
<evidence type="ECO:0000313" key="10">
    <source>
        <dbReference type="Proteomes" id="UP000215137"/>
    </source>
</evidence>
<evidence type="ECO:0000259" key="8">
    <source>
        <dbReference type="Pfam" id="PF08281"/>
    </source>
</evidence>
<organism evidence="9 10">
    <name type="scientific">Cytobacillus kochii</name>
    <dbReference type="NCBI Taxonomy" id="859143"/>
    <lineage>
        <taxon>Bacteria</taxon>
        <taxon>Bacillati</taxon>
        <taxon>Bacillota</taxon>
        <taxon>Bacilli</taxon>
        <taxon>Bacillales</taxon>
        <taxon>Bacillaceae</taxon>
        <taxon>Cytobacillus</taxon>
    </lineage>
</organism>
<dbReference type="InterPro" id="IPR013324">
    <property type="entry name" value="RNA_pol_sigma_r3/r4-like"/>
</dbReference>
<dbReference type="InterPro" id="IPR000838">
    <property type="entry name" value="RNA_pol_sigma70_ECF_CS"/>
</dbReference>
<dbReference type="SUPFAM" id="SSF88659">
    <property type="entry name" value="Sigma3 and sigma4 domains of RNA polymerase sigma factors"/>
    <property type="match status" value="1"/>
</dbReference>
<dbReference type="Gene3D" id="1.10.1740.10">
    <property type="match status" value="1"/>
</dbReference>
<evidence type="ECO:0000256" key="1">
    <source>
        <dbReference type="ARBA" id="ARBA00010641"/>
    </source>
</evidence>
<evidence type="ECO:0000256" key="5">
    <source>
        <dbReference type="ARBA" id="ARBA00023163"/>
    </source>
</evidence>
<name>A0A248TPN4_9BACI</name>
<dbReference type="PROSITE" id="PS01063">
    <property type="entry name" value="SIGMA70_ECF"/>
    <property type="match status" value="1"/>
</dbReference>
<keyword evidence="3 6" id="KW-0731">Sigma factor</keyword>
<geneLocation type="plasmid" evidence="10">
    <name>pbkbdgp4a</name>
</geneLocation>
<gene>
    <name evidence="9" type="ORF">CKF48_23125</name>
</gene>
<keyword evidence="9" id="KW-0614">Plasmid</keyword>
<dbReference type="InterPro" id="IPR007627">
    <property type="entry name" value="RNA_pol_sigma70_r2"/>
</dbReference>
<dbReference type="Pfam" id="PF08281">
    <property type="entry name" value="Sigma70_r4_2"/>
    <property type="match status" value="1"/>
</dbReference>
<dbReference type="OrthoDB" id="2470088at2"/>
<keyword evidence="4 6" id="KW-0238">DNA-binding</keyword>
<dbReference type="CDD" id="cd06171">
    <property type="entry name" value="Sigma70_r4"/>
    <property type="match status" value="1"/>
</dbReference>